<comment type="similarity">
    <text evidence="5">Belongs to the glycosyltransferase 13 family.</text>
</comment>
<keyword evidence="7" id="KW-0808">Transferase</keyword>
<keyword evidence="6" id="KW-0328">Glycosyltransferase</keyword>
<evidence type="ECO:0000256" key="17">
    <source>
        <dbReference type="ARBA" id="ARBA00049421"/>
    </source>
</evidence>
<dbReference type="PANTHER" id="PTHR10468">
    <property type="entry name" value="PROTEIN O-LINKED-MANNOSE BETA-1,2-N-ACETYLGLUCOSAMINYLTRANSFERASE 1/ALPHA-1,3-MANNOSYL-GLYCOPROTEIN 2-BETA-N-ACETYLGLUCOSAMINYLTRANSFERASE"/>
    <property type="match status" value="1"/>
</dbReference>
<dbReference type="InterPro" id="IPR029044">
    <property type="entry name" value="Nucleotide-diphossugar_trans"/>
</dbReference>
<dbReference type="EMBL" id="CAJNDS010002383">
    <property type="protein sequence ID" value="CAE7456774.1"/>
    <property type="molecule type" value="Genomic_DNA"/>
</dbReference>
<feature type="transmembrane region" description="Helical" evidence="18">
    <location>
        <begin position="72"/>
        <end position="91"/>
    </location>
</feature>
<dbReference type="GO" id="GO:0000139">
    <property type="term" value="C:Golgi membrane"/>
    <property type="evidence" value="ECO:0007669"/>
    <property type="project" value="UniProtKB-SubCell"/>
</dbReference>
<dbReference type="Gene3D" id="3.90.550.10">
    <property type="entry name" value="Spore Coat Polysaccharide Biosynthesis Protein SpsA, Chain A"/>
    <property type="match status" value="1"/>
</dbReference>
<comment type="caution">
    <text evidence="20">The sequence shown here is derived from an EMBL/GenBank/DDBJ whole genome shotgun (WGS) entry which is preliminary data.</text>
</comment>
<dbReference type="GO" id="GO:0022857">
    <property type="term" value="F:transmembrane transporter activity"/>
    <property type="evidence" value="ECO:0007669"/>
    <property type="project" value="InterPro"/>
</dbReference>
<dbReference type="InterPro" id="IPR011701">
    <property type="entry name" value="MFS"/>
</dbReference>
<evidence type="ECO:0000256" key="1">
    <source>
        <dbReference type="ARBA" id="ARBA00001936"/>
    </source>
</evidence>
<keyword evidence="11 18" id="KW-1133">Transmembrane helix</keyword>
<dbReference type="EC" id="2.4.1.101" evidence="15"/>
<dbReference type="Pfam" id="PF07690">
    <property type="entry name" value="MFS_1"/>
    <property type="match status" value="1"/>
</dbReference>
<comment type="catalytic activity">
    <reaction evidence="17">
        <text>N(4)-(alpha-D-Man-(1-&gt;3)-[alpha-D-Man-(1-&gt;3)-[alpha-D-Man-(1-&gt;6)]-alpha-D-Man-(1-&gt;6)]-beta-D-Man-(1-&gt;4)-beta-D-GlcNAc-(1-&gt;4)-beta-D-GlcNAc)-L-asparaginyl-[protein] (N-glucan mannose isomer 5A1,2) + UDP-N-acetyl-alpha-D-glucosamine = N(4)-{beta-D-GlcNAc-(1-&gt;2)-alpha-D-Man-(1-&gt;3)-[alpha-D-Man-(1-&gt;3)-[alpha-D-Man-(1-&gt;6)]-alpha-D-Man-(1-&gt;6)]-beta-D-Man-(1-&gt;4)-beta-D-GlcNAc-(1-&gt;4)-beta-D-GlcNAc}-L-asparaginyl-[protein] + UDP + H(+)</text>
        <dbReference type="Rhea" id="RHEA:11456"/>
        <dbReference type="Rhea" id="RHEA-COMP:14367"/>
        <dbReference type="Rhea" id="RHEA-COMP:14368"/>
        <dbReference type="ChEBI" id="CHEBI:15378"/>
        <dbReference type="ChEBI" id="CHEBI:57705"/>
        <dbReference type="ChEBI" id="CHEBI:58223"/>
        <dbReference type="ChEBI" id="CHEBI:59087"/>
        <dbReference type="ChEBI" id="CHEBI:60625"/>
        <dbReference type="EC" id="2.4.1.101"/>
    </reaction>
</comment>
<evidence type="ECO:0000259" key="19">
    <source>
        <dbReference type="PROSITE" id="PS50850"/>
    </source>
</evidence>
<dbReference type="InterPro" id="IPR052261">
    <property type="entry name" value="Glycosyltransferase_13"/>
</dbReference>
<feature type="transmembrane region" description="Helical" evidence="18">
    <location>
        <begin position="402"/>
        <end position="420"/>
    </location>
</feature>
<evidence type="ECO:0000256" key="5">
    <source>
        <dbReference type="ARBA" id="ARBA00006492"/>
    </source>
</evidence>
<feature type="transmembrane region" description="Helical" evidence="18">
    <location>
        <begin position="273"/>
        <end position="295"/>
    </location>
</feature>
<dbReference type="GO" id="GO:0046872">
    <property type="term" value="F:metal ion binding"/>
    <property type="evidence" value="ECO:0007669"/>
    <property type="project" value="UniProtKB-KW"/>
</dbReference>
<evidence type="ECO:0000256" key="11">
    <source>
        <dbReference type="ARBA" id="ARBA00022989"/>
    </source>
</evidence>
<evidence type="ECO:0000256" key="15">
    <source>
        <dbReference type="ARBA" id="ARBA00038949"/>
    </source>
</evidence>
<reference evidence="20" key="1">
    <citation type="submission" date="2021-02" db="EMBL/GenBank/DDBJ databases">
        <authorList>
            <person name="Dougan E. K."/>
            <person name="Rhodes N."/>
            <person name="Thang M."/>
            <person name="Chan C."/>
        </authorList>
    </citation>
    <scope>NUCLEOTIDE SEQUENCE</scope>
</reference>
<evidence type="ECO:0000313" key="21">
    <source>
        <dbReference type="Proteomes" id="UP000604046"/>
    </source>
</evidence>
<accession>A0A812RUZ6</accession>
<dbReference type="GO" id="GO:0003827">
    <property type="term" value="F:alpha-1,3-mannosylglycoprotein 2-beta-N-acetylglucosaminyltransferase activity"/>
    <property type="evidence" value="ECO:0007669"/>
    <property type="project" value="UniProtKB-EC"/>
</dbReference>
<evidence type="ECO:0000256" key="4">
    <source>
        <dbReference type="ARBA" id="ARBA00004922"/>
    </source>
</evidence>
<dbReference type="PROSITE" id="PS50850">
    <property type="entry name" value="MFS"/>
    <property type="match status" value="1"/>
</dbReference>
<comment type="subcellular location">
    <subcellularLocation>
        <location evidence="3">Golgi apparatus membrane</location>
        <topology evidence="3">Single-pass type II membrane protein</topology>
    </subcellularLocation>
    <subcellularLocation>
        <location evidence="2">Membrane</location>
        <topology evidence="2">Multi-pass membrane protein</topology>
    </subcellularLocation>
</comment>
<keyword evidence="10" id="KW-0735">Signal-anchor</keyword>
<dbReference type="AlphaFoldDB" id="A0A812RUZ6"/>
<keyword evidence="8 18" id="KW-0812">Transmembrane</keyword>
<keyword evidence="13 18" id="KW-0472">Membrane</keyword>
<proteinExistence type="inferred from homology"/>
<feature type="transmembrane region" description="Helical" evidence="18">
    <location>
        <begin position="307"/>
        <end position="328"/>
    </location>
</feature>
<sequence length="843" mass="91062">MDDDRQSATEWFQHLLFQVRSALATELSLHQRAFPLALAQLVLLADPPLLSSNMSAVAEEFGFDGPERDEKLGGIVSVVFFTCGAISSLAIGQLADIMDRTTLVCLCLLVGSTGTFASSQAGGFVSLLFGRGAVGFAAGGLMPTSFAIIGDLYSADERPHAIAMVGILSGFGISIGQALAGFVGTSAGWRAPFAIVGVAGWCVAVLVFFIQREPRRTSEQPAQENTTWRAALSRPTVVCSCLQSIFACVPWSVVGTFFTDYLAVDAGMGVPAATTVLFSMGVGCVSGTVTGGKLGQYLYKKDKRCQAWLMGFTVWAGMLPFLLLFVAGSSGQPLMYHGLSFLGVFLASVSPVNLKAILLNAVPTQARGRVFGVFNIMDDLGRGLGPALVASWVRQLGRRNSFMLGMLFWLPSGLFCLLLTRTIPQDDLSDKRDEAIAGCTMERGYANKNIIGIEQFGIATPRDCMNSCQRQRGVCNCWSWKDDGFCRTGSAIRCTYMASEDDDRWMYGSCPLQGQAEANPLQGEPQPAKEDRRGILSLGIPESVARPTVVAGVEGPALGSAAEAVSQNAAANAAAELRAAPVATAPVVAVDTAATAAVAAAAATAAPAQGFLPLATEATKATEPAPAPITAGTSPVLMITHKRASYLQRSLASLFRHRTDAARFPAIASQDGEDAEVLKTLQTFLKSGQLFRHLQFQPKTFLPTGYERLAQHYGWALGQIFDAFGYEQVIILEEDLEISPDFFSFFEVTQPLLKADPDLFCVSAWSDNGKSDVASNATAVYRSDFFPGLGWMLLRSYWEEVKDRWPVKYWDDFLRRRDVRKGRHCLRPEVSRTHTFGEMLRLQ</sequence>
<evidence type="ECO:0000256" key="6">
    <source>
        <dbReference type="ARBA" id="ARBA00022676"/>
    </source>
</evidence>
<dbReference type="Pfam" id="PF03071">
    <property type="entry name" value="GNT-I"/>
    <property type="match status" value="1"/>
</dbReference>
<dbReference type="FunFam" id="3.90.550.10:FF:000252">
    <property type="entry name" value="Protein O-linked-mannose beta-1,2-N-acetylglucosaminyltransferase 1"/>
    <property type="match status" value="1"/>
</dbReference>
<evidence type="ECO:0000256" key="14">
    <source>
        <dbReference type="ARBA" id="ARBA00023211"/>
    </source>
</evidence>
<evidence type="ECO:0000256" key="3">
    <source>
        <dbReference type="ARBA" id="ARBA00004323"/>
    </source>
</evidence>
<comment type="pathway">
    <text evidence="4">Protein modification; protein glycosylation.</text>
</comment>
<evidence type="ECO:0000313" key="20">
    <source>
        <dbReference type="EMBL" id="CAE7456774.1"/>
    </source>
</evidence>
<dbReference type="InterPro" id="IPR020846">
    <property type="entry name" value="MFS_dom"/>
</dbReference>
<evidence type="ECO:0000256" key="16">
    <source>
        <dbReference type="ARBA" id="ARBA00041712"/>
    </source>
</evidence>
<dbReference type="SUPFAM" id="SSF103473">
    <property type="entry name" value="MFS general substrate transporter"/>
    <property type="match status" value="1"/>
</dbReference>
<evidence type="ECO:0000256" key="2">
    <source>
        <dbReference type="ARBA" id="ARBA00004141"/>
    </source>
</evidence>
<dbReference type="SUPFAM" id="SSF53448">
    <property type="entry name" value="Nucleotide-diphospho-sugar transferases"/>
    <property type="match status" value="1"/>
</dbReference>
<feature type="transmembrane region" description="Helical" evidence="18">
    <location>
        <begin position="334"/>
        <end position="354"/>
    </location>
</feature>
<feature type="transmembrane region" description="Helical" evidence="18">
    <location>
        <begin position="128"/>
        <end position="149"/>
    </location>
</feature>
<evidence type="ECO:0000256" key="10">
    <source>
        <dbReference type="ARBA" id="ARBA00022968"/>
    </source>
</evidence>
<comment type="cofactor">
    <cofactor evidence="1">
        <name>Mn(2+)</name>
        <dbReference type="ChEBI" id="CHEBI:29035"/>
    </cofactor>
</comment>
<gene>
    <name evidence="20" type="primary">Mgat1</name>
    <name evidence="20" type="ORF">SNAT2548_LOCUS25216</name>
</gene>
<feature type="transmembrane region" description="Helical" evidence="18">
    <location>
        <begin position="231"/>
        <end position="253"/>
    </location>
</feature>
<feature type="transmembrane region" description="Helical" evidence="18">
    <location>
        <begin position="161"/>
        <end position="183"/>
    </location>
</feature>
<protein>
    <recommendedName>
        <fullName evidence="15">alpha-1,3-mannosyl-glycoprotein 2-beta-N-acetylglucosaminyltransferase</fullName>
        <ecNumber evidence="15">2.4.1.101</ecNumber>
    </recommendedName>
    <alternativeName>
        <fullName evidence="16">N-glycosyl-oligosaccharide-glycoprotein N-acetylglucosaminyltransferase I</fullName>
    </alternativeName>
</protein>
<evidence type="ECO:0000256" key="18">
    <source>
        <dbReference type="SAM" id="Phobius"/>
    </source>
</evidence>
<dbReference type="InterPro" id="IPR036259">
    <property type="entry name" value="MFS_trans_sf"/>
</dbReference>
<evidence type="ECO:0000256" key="7">
    <source>
        <dbReference type="ARBA" id="ARBA00022679"/>
    </source>
</evidence>
<feature type="transmembrane region" description="Helical" evidence="18">
    <location>
        <begin position="189"/>
        <end position="210"/>
    </location>
</feature>
<dbReference type="UniPathway" id="UPA00378"/>
<keyword evidence="21" id="KW-1185">Reference proteome</keyword>
<keyword evidence="14" id="KW-0464">Manganese</keyword>
<dbReference type="InterPro" id="IPR004139">
    <property type="entry name" value="Glyco_trans_13"/>
</dbReference>
<dbReference type="OrthoDB" id="440755at2759"/>
<evidence type="ECO:0000256" key="9">
    <source>
        <dbReference type="ARBA" id="ARBA00022723"/>
    </source>
</evidence>
<dbReference type="Proteomes" id="UP000604046">
    <property type="component" value="Unassembled WGS sequence"/>
</dbReference>
<evidence type="ECO:0000256" key="12">
    <source>
        <dbReference type="ARBA" id="ARBA00023034"/>
    </source>
</evidence>
<evidence type="ECO:0000256" key="8">
    <source>
        <dbReference type="ARBA" id="ARBA00022692"/>
    </source>
</evidence>
<dbReference type="Gene3D" id="1.20.1250.20">
    <property type="entry name" value="MFS general substrate transporter like domains"/>
    <property type="match status" value="1"/>
</dbReference>
<feature type="transmembrane region" description="Helical" evidence="18">
    <location>
        <begin position="103"/>
        <end position="122"/>
    </location>
</feature>
<name>A0A812RUZ6_9DINO</name>
<keyword evidence="9" id="KW-0479">Metal-binding</keyword>
<dbReference type="PANTHER" id="PTHR10468:SF0">
    <property type="entry name" value="ALPHA-1,3-MANNOSYL-GLYCOPROTEIN 2-BETA-N-ACETYLGLUCOSAMINYLTRANSFERASE"/>
    <property type="match status" value="1"/>
</dbReference>
<feature type="domain" description="Major facilitator superfamily (MFS) profile" evidence="19">
    <location>
        <begin position="32"/>
        <end position="424"/>
    </location>
</feature>
<keyword evidence="12" id="KW-0333">Golgi apparatus</keyword>
<evidence type="ECO:0000256" key="13">
    <source>
        <dbReference type="ARBA" id="ARBA00023136"/>
    </source>
</evidence>
<organism evidence="20 21">
    <name type="scientific">Symbiodinium natans</name>
    <dbReference type="NCBI Taxonomy" id="878477"/>
    <lineage>
        <taxon>Eukaryota</taxon>
        <taxon>Sar</taxon>
        <taxon>Alveolata</taxon>
        <taxon>Dinophyceae</taxon>
        <taxon>Suessiales</taxon>
        <taxon>Symbiodiniaceae</taxon>
        <taxon>Symbiodinium</taxon>
    </lineage>
</organism>